<evidence type="ECO:0000313" key="1">
    <source>
        <dbReference type="EMBL" id="MDQ0419682.1"/>
    </source>
</evidence>
<dbReference type="Proteomes" id="UP001238496">
    <property type="component" value="Unassembled WGS sequence"/>
</dbReference>
<name>A0ABU0G2Z7_9HYPH</name>
<dbReference type="EMBL" id="JAUSUW010000002">
    <property type="protein sequence ID" value="MDQ0419682.1"/>
    <property type="molecule type" value="Genomic_DNA"/>
</dbReference>
<accession>A0ABU0G2Z7</accession>
<keyword evidence="2" id="KW-1185">Reference proteome</keyword>
<sequence length="59" mass="6603">MSRDGRLVYKLFDQQKITWLVAGSQNVEGQVSGLLAARMLKTPERAEEAFSLRLLAPDP</sequence>
<protein>
    <submittedName>
        <fullName evidence="1">Uncharacterized protein</fullName>
    </submittedName>
</protein>
<comment type="caution">
    <text evidence="1">The sequence shown here is derived from an EMBL/GenBank/DDBJ whole genome shotgun (WGS) entry which is preliminary data.</text>
</comment>
<proteinExistence type="predicted"/>
<gene>
    <name evidence="1" type="ORF">J2045_000695</name>
</gene>
<organism evidence="1 2">
    <name type="scientific">Peteryoungia aggregata LMG 23059</name>
    <dbReference type="NCBI Taxonomy" id="1368425"/>
    <lineage>
        <taxon>Bacteria</taxon>
        <taxon>Pseudomonadati</taxon>
        <taxon>Pseudomonadota</taxon>
        <taxon>Alphaproteobacteria</taxon>
        <taxon>Hyphomicrobiales</taxon>
        <taxon>Rhizobiaceae</taxon>
        <taxon>Peteryoungia</taxon>
    </lineage>
</organism>
<reference evidence="1 2" key="1">
    <citation type="submission" date="2023-07" db="EMBL/GenBank/DDBJ databases">
        <title>Genomic Encyclopedia of Type Strains, Phase IV (KMG-IV): sequencing the most valuable type-strain genomes for metagenomic binning, comparative biology and taxonomic classification.</title>
        <authorList>
            <person name="Goeker M."/>
        </authorList>
    </citation>
    <scope>NUCLEOTIDE SEQUENCE [LARGE SCALE GENOMIC DNA]</scope>
    <source>
        <strain evidence="1 2">DSM 1111</strain>
    </source>
</reference>
<evidence type="ECO:0000313" key="2">
    <source>
        <dbReference type="Proteomes" id="UP001238496"/>
    </source>
</evidence>